<dbReference type="EC" id="3.6.4.13" evidence="1"/>
<dbReference type="GO" id="GO:0005829">
    <property type="term" value="C:cytosol"/>
    <property type="evidence" value="ECO:0007669"/>
    <property type="project" value="TreeGrafter"/>
</dbReference>
<dbReference type="PANTHER" id="PTHR47959:SF20">
    <property type="entry name" value="RNA HELICASE"/>
    <property type="match status" value="1"/>
</dbReference>
<evidence type="ECO:0000256" key="4">
    <source>
        <dbReference type="ARBA" id="ARBA00022806"/>
    </source>
</evidence>
<feature type="region of interest" description="Disordered" evidence="7">
    <location>
        <begin position="1"/>
        <end position="54"/>
    </location>
</feature>
<keyword evidence="5" id="KW-0067">ATP-binding</keyword>
<evidence type="ECO:0000313" key="11">
    <source>
        <dbReference type="Proteomes" id="UP000299102"/>
    </source>
</evidence>
<dbReference type="SMART" id="SM00487">
    <property type="entry name" value="DEXDc"/>
    <property type="match status" value="1"/>
</dbReference>
<feature type="short sequence motif" description="Q motif" evidence="6">
    <location>
        <begin position="54"/>
        <end position="82"/>
    </location>
</feature>
<keyword evidence="2" id="KW-0547">Nucleotide-binding</keyword>
<keyword evidence="3" id="KW-0378">Hydrolase</keyword>
<dbReference type="GO" id="GO:0016787">
    <property type="term" value="F:hydrolase activity"/>
    <property type="evidence" value="ECO:0007669"/>
    <property type="project" value="UniProtKB-KW"/>
</dbReference>
<sequence>MSTTSDDEGNVSEEEEVDDVSEEEKMNRMMSDIESDKDGVPSNEEDDSKHEKPVTWKELGLNETLCKACEELKWKAPSKIQKEAIPVALQGKDVIGLAETGSGKTGAFALPILQSLLDNPQRYFALILTPTRELAFQISEQFEALGSTIGVKCCVVVGGMDMVSQALQLGKKPHIIIATLVAYRTFVSKQLPLYKCEEDEVMALQERVSEAQRTAKLELKDIEESKV</sequence>
<dbReference type="PANTHER" id="PTHR47959">
    <property type="entry name" value="ATP-DEPENDENT RNA HELICASE RHLE-RELATED"/>
    <property type="match status" value="1"/>
</dbReference>
<dbReference type="InterPro" id="IPR011545">
    <property type="entry name" value="DEAD/DEAH_box_helicase_dom"/>
</dbReference>
<dbReference type="GO" id="GO:0003724">
    <property type="term" value="F:RNA helicase activity"/>
    <property type="evidence" value="ECO:0007669"/>
    <property type="project" value="UniProtKB-EC"/>
</dbReference>
<gene>
    <name evidence="10" type="primary">DDX47</name>
    <name evidence="10" type="ORF">EVAR_72870_1</name>
</gene>
<dbReference type="InterPro" id="IPR014014">
    <property type="entry name" value="RNA_helicase_DEAD_Q_motif"/>
</dbReference>
<dbReference type="AlphaFoldDB" id="A0A4C2AIE3"/>
<feature type="domain" description="Helicase ATP-binding" evidence="8">
    <location>
        <begin position="85"/>
        <end position="179"/>
    </location>
</feature>
<evidence type="ECO:0000256" key="5">
    <source>
        <dbReference type="ARBA" id="ARBA00022840"/>
    </source>
</evidence>
<reference evidence="10 11" key="1">
    <citation type="journal article" date="2019" name="Commun. Biol.">
        <title>The bagworm genome reveals a unique fibroin gene that provides high tensile strength.</title>
        <authorList>
            <person name="Kono N."/>
            <person name="Nakamura H."/>
            <person name="Ohtoshi R."/>
            <person name="Tomita M."/>
            <person name="Numata K."/>
            <person name="Arakawa K."/>
        </authorList>
    </citation>
    <scope>NUCLEOTIDE SEQUENCE [LARGE SCALE GENOMIC DNA]</scope>
</reference>
<dbReference type="Gene3D" id="3.40.50.300">
    <property type="entry name" value="P-loop containing nucleotide triphosphate hydrolases"/>
    <property type="match status" value="1"/>
</dbReference>
<dbReference type="PROSITE" id="PS51192">
    <property type="entry name" value="HELICASE_ATP_BIND_1"/>
    <property type="match status" value="1"/>
</dbReference>
<dbReference type="EMBL" id="BGZK01003129">
    <property type="protein sequence ID" value="GBP98367.1"/>
    <property type="molecule type" value="Genomic_DNA"/>
</dbReference>
<dbReference type="GO" id="GO:0003676">
    <property type="term" value="F:nucleic acid binding"/>
    <property type="evidence" value="ECO:0007669"/>
    <property type="project" value="InterPro"/>
</dbReference>
<keyword evidence="11" id="KW-1185">Reference proteome</keyword>
<feature type="domain" description="DEAD-box RNA helicase Q" evidence="9">
    <location>
        <begin position="54"/>
        <end position="82"/>
    </location>
</feature>
<dbReference type="STRING" id="151549.A0A4C2AIE3"/>
<dbReference type="Proteomes" id="UP000299102">
    <property type="component" value="Unassembled WGS sequence"/>
</dbReference>
<organism evidence="10 11">
    <name type="scientific">Eumeta variegata</name>
    <name type="common">Bagworm moth</name>
    <name type="synonym">Eumeta japonica</name>
    <dbReference type="NCBI Taxonomy" id="151549"/>
    <lineage>
        <taxon>Eukaryota</taxon>
        <taxon>Metazoa</taxon>
        <taxon>Ecdysozoa</taxon>
        <taxon>Arthropoda</taxon>
        <taxon>Hexapoda</taxon>
        <taxon>Insecta</taxon>
        <taxon>Pterygota</taxon>
        <taxon>Neoptera</taxon>
        <taxon>Endopterygota</taxon>
        <taxon>Lepidoptera</taxon>
        <taxon>Glossata</taxon>
        <taxon>Ditrysia</taxon>
        <taxon>Tineoidea</taxon>
        <taxon>Psychidae</taxon>
        <taxon>Oiketicinae</taxon>
        <taxon>Eumeta</taxon>
    </lineage>
</organism>
<dbReference type="SUPFAM" id="SSF52540">
    <property type="entry name" value="P-loop containing nucleoside triphosphate hydrolases"/>
    <property type="match status" value="1"/>
</dbReference>
<dbReference type="InterPro" id="IPR027417">
    <property type="entry name" value="P-loop_NTPase"/>
</dbReference>
<evidence type="ECO:0000256" key="6">
    <source>
        <dbReference type="PROSITE-ProRule" id="PRU00552"/>
    </source>
</evidence>
<proteinExistence type="predicted"/>
<evidence type="ECO:0000256" key="2">
    <source>
        <dbReference type="ARBA" id="ARBA00022741"/>
    </source>
</evidence>
<evidence type="ECO:0000313" key="10">
    <source>
        <dbReference type="EMBL" id="GBP98367.1"/>
    </source>
</evidence>
<evidence type="ECO:0000256" key="1">
    <source>
        <dbReference type="ARBA" id="ARBA00012552"/>
    </source>
</evidence>
<dbReference type="OrthoDB" id="10261904at2759"/>
<dbReference type="Pfam" id="PF00270">
    <property type="entry name" value="DEAD"/>
    <property type="match status" value="1"/>
</dbReference>
<accession>A0A4C2AIE3</accession>
<feature type="compositionally biased region" description="Acidic residues" evidence="7">
    <location>
        <begin position="1"/>
        <end position="22"/>
    </location>
</feature>
<evidence type="ECO:0000256" key="7">
    <source>
        <dbReference type="SAM" id="MobiDB-lite"/>
    </source>
</evidence>
<evidence type="ECO:0000259" key="9">
    <source>
        <dbReference type="PROSITE" id="PS51195"/>
    </source>
</evidence>
<dbReference type="InterPro" id="IPR014001">
    <property type="entry name" value="Helicase_ATP-bd"/>
</dbReference>
<name>A0A4C2AIE3_EUMVA</name>
<dbReference type="InterPro" id="IPR050079">
    <property type="entry name" value="DEAD_box_RNA_helicase"/>
</dbReference>
<comment type="caution">
    <text evidence="10">The sequence shown here is derived from an EMBL/GenBank/DDBJ whole genome shotgun (WGS) entry which is preliminary data.</text>
</comment>
<keyword evidence="4 10" id="KW-0347">Helicase</keyword>
<dbReference type="GO" id="GO:0005524">
    <property type="term" value="F:ATP binding"/>
    <property type="evidence" value="ECO:0007669"/>
    <property type="project" value="UniProtKB-KW"/>
</dbReference>
<dbReference type="PROSITE" id="PS51195">
    <property type="entry name" value="Q_MOTIF"/>
    <property type="match status" value="1"/>
</dbReference>
<evidence type="ECO:0000256" key="3">
    <source>
        <dbReference type="ARBA" id="ARBA00022801"/>
    </source>
</evidence>
<evidence type="ECO:0000259" key="8">
    <source>
        <dbReference type="PROSITE" id="PS51192"/>
    </source>
</evidence>
<protein>
    <recommendedName>
        <fullName evidence="1">RNA helicase</fullName>
        <ecNumber evidence="1">3.6.4.13</ecNumber>
    </recommendedName>
</protein>